<dbReference type="WBParaSite" id="HDID_0001024301-mRNA-1">
    <property type="protein sequence ID" value="HDID_0001024301-mRNA-1"/>
    <property type="gene ID" value="HDID_0001024301"/>
</dbReference>
<organism evidence="4">
    <name type="scientific">Hymenolepis diminuta</name>
    <name type="common">Rat tapeworm</name>
    <dbReference type="NCBI Taxonomy" id="6216"/>
    <lineage>
        <taxon>Eukaryota</taxon>
        <taxon>Metazoa</taxon>
        <taxon>Spiralia</taxon>
        <taxon>Lophotrochozoa</taxon>
        <taxon>Platyhelminthes</taxon>
        <taxon>Cestoda</taxon>
        <taxon>Eucestoda</taxon>
        <taxon>Cyclophyllidea</taxon>
        <taxon>Hymenolepididae</taxon>
        <taxon>Hymenolepis</taxon>
    </lineage>
</organism>
<evidence type="ECO:0000313" key="3">
    <source>
        <dbReference type="Proteomes" id="UP000274504"/>
    </source>
</evidence>
<proteinExistence type="predicted"/>
<name>A0A0R3SX02_HYMDI</name>
<evidence type="ECO:0000313" key="2">
    <source>
        <dbReference type="EMBL" id="VDL62943.1"/>
    </source>
</evidence>
<feature type="region of interest" description="Disordered" evidence="1">
    <location>
        <begin position="176"/>
        <end position="278"/>
    </location>
</feature>
<reference evidence="2 3" key="2">
    <citation type="submission" date="2018-11" db="EMBL/GenBank/DDBJ databases">
        <authorList>
            <consortium name="Pathogen Informatics"/>
        </authorList>
    </citation>
    <scope>NUCLEOTIDE SEQUENCE [LARGE SCALE GENOMIC DNA]</scope>
</reference>
<feature type="region of interest" description="Disordered" evidence="1">
    <location>
        <begin position="77"/>
        <end position="156"/>
    </location>
</feature>
<evidence type="ECO:0000256" key="1">
    <source>
        <dbReference type="SAM" id="MobiDB-lite"/>
    </source>
</evidence>
<accession>A0A0R3SX02</accession>
<dbReference type="Proteomes" id="UP000274504">
    <property type="component" value="Unassembled WGS sequence"/>
</dbReference>
<feature type="compositionally biased region" description="Polar residues" evidence="1">
    <location>
        <begin position="237"/>
        <end position="252"/>
    </location>
</feature>
<evidence type="ECO:0000313" key="4">
    <source>
        <dbReference type="WBParaSite" id="HDID_0001024301-mRNA-1"/>
    </source>
</evidence>
<dbReference type="OrthoDB" id="10639405at2759"/>
<dbReference type="EMBL" id="UYSG01011587">
    <property type="protein sequence ID" value="VDL62943.1"/>
    <property type="molecule type" value="Genomic_DNA"/>
</dbReference>
<sequence>MMQLEQQITELELELPRRATDYEYAAWQVKDQLRQARGIETKLSLNQPSTDETRQLQHRVAQIRVFLEQDIFKEKVRSTAPQSIQPKSPPTFNPTVTLTSTSSPSDTEDHSYIEPPYNENDKSPKNPPLSTMPSLPEPLLGKNTGPIKPPISGSPSKPISYNLDVYPKLPGRLFHTPVPDNQSLSPSIPVRDDPGYPESRGNFEMDPPASVSSPQTWKRALHPTDQGSSKGYAKGQLSGQIIESEDMPTSNRPPIHPKPKVAPRGTADPQIITPDYYADSPASGGFGIDPKFSSLKVIQSGYTKKRIDLFEAL</sequence>
<protein>
    <submittedName>
        <fullName evidence="4">CUPID domain-containing protein</fullName>
    </submittedName>
</protein>
<gene>
    <name evidence="2" type="ORF">HDID_LOCUS10241</name>
</gene>
<dbReference type="STRING" id="6216.A0A0R3SX02"/>
<feature type="compositionally biased region" description="Low complexity" evidence="1">
    <location>
        <begin position="95"/>
        <end position="105"/>
    </location>
</feature>
<dbReference type="AlphaFoldDB" id="A0A0R3SX02"/>
<reference evidence="4" key="1">
    <citation type="submission" date="2017-02" db="UniProtKB">
        <authorList>
            <consortium name="WormBaseParasite"/>
        </authorList>
    </citation>
    <scope>IDENTIFICATION</scope>
</reference>